<gene>
    <name evidence="14" type="ORF">DGAL_LOCUS9841</name>
</gene>
<feature type="transmembrane region" description="Helical" evidence="12">
    <location>
        <begin position="1133"/>
        <end position="1154"/>
    </location>
</feature>
<keyword evidence="4" id="KW-0608">Pigment</keyword>
<keyword evidence="9 12" id="KW-0472">Membrane</keyword>
<evidence type="ECO:0000256" key="4">
    <source>
        <dbReference type="ARBA" id="ARBA00022474"/>
    </source>
</evidence>
<keyword evidence="8 12" id="KW-1133">Transmembrane helix</keyword>
<dbReference type="InterPro" id="IPR017871">
    <property type="entry name" value="ABC_transporter-like_CS"/>
</dbReference>
<feature type="transmembrane region" description="Helical" evidence="12">
    <location>
        <begin position="1053"/>
        <end position="1076"/>
    </location>
</feature>
<feature type="transmembrane region" description="Helical" evidence="12">
    <location>
        <begin position="1163"/>
        <end position="1183"/>
    </location>
</feature>
<dbReference type="GO" id="GO:0031409">
    <property type="term" value="F:pigment binding"/>
    <property type="evidence" value="ECO:0007669"/>
    <property type="project" value="UniProtKB-KW"/>
</dbReference>
<evidence type="ECO:0000256" key="2">
    <source>
        <dbReference type="ARBA" id="ARBA00005814"/>
    </source>
</evidence>
<comment type="caution">
    <text evidence="14">The sequence shown here is derived from an EMBL/GenBank/DDBJ whole genome shotgun (WGS) entry which is preliminary data.</text>
</comment>
<dbReference type="FunFam" id="3.40.50.300:FF:001225">
    <property type="entry name" value="ATP-binding cassette sub-family G member"/>
    <property type="match status" value="2"/>
</dbReference>
<dbReference type="PROSITE" id="PS00211">
    <property type="entry name" value="ABC_TRANSPORTER_1"/>
    <property type="match status" value="2"/>
</dbReference>
<evidence type="ECO:0000256" key="5">
    <source>
        <dbReference type="ARBA" id="ARBA00022692"/>
    </source>
</evidence>
<dbReference type="InterPro" id="IPR003593">
    <property type="entry name" value="AAA+_ATPase"/>
</dbReference>
<dbReference type="EMBL" id="CAKKLH010000224">
    <property type="protein sequence ID" value="CAH0106684.1"/>
    <property type="molecule type" value="Genomic_DNA"/>
</dbReference>
<evidence type="ECO:0000256" key="10">
    <source>
        <dbReference type="ARBA" id="ARBA00039188"/>
    </source>
</evidence>
<dbReference type="NCBIfam" id="TIGR00955">
    <property type="entry name" value="3a01204"/>
    <property type="match status" value="1"/>
</dbReference>
<dbReference type="InterPro" id="IPR050352">
    <property type="entry name" value="ABCG_transporters"/>
</dbReference>
<dbReference type="InterPro" id="IPR005284">
    <property type="entry name" value="Pigment_permease/Abcg"/>
</dbReference>
<dbReference type="GO" id="GO:0016887">
    <property type="term" value="F:ATP hydrolysis activity"/>
    <property type="evidence" value="ECO:0007669"/>
    <property type="project" value="InterPro"/>
</dbReference>
<accession>A0A8J2RRI5</accession>
<dbReference type="AlphaFoldDB" id="A0A8J2RRI5"/>
<dbReference type="Pfam" id="PF00005">
    <property type="entry name" value="ABC_tran"/>
    <property type="match status" value="2"/>
</dbReference>
<dbReference type="PROSITE" id="PS50893">
    <property type="entry name" value="ABC_TRANSPORTER_2"/>
    <property type="match status" value="2"/>
</dbReference>
<dbReference type="SMART" id="SM00382">
    <property type="entry name" value="AAA"/>
    <property type="match status" value="2"/>
</dbReference>
<evidence type="ECO:0000256" key="6">
    <source>
        <dbReference type="ARBA" id="ARBA00022741"/>
    </source>
</evidence>
<comment type="similarity">
    <text evidence="2">Belongs to the ABC transporter superfamily. ABCG family. Eye pigment precursor importer (TC 3.A.1.204) subfamily.</text>
</comment>
<keyword evidence="15" id="KW-1185">Reference proteome</keyword>
<evidence type="ECO:0000313" key="15">
    <source>
        <dbReference type="Proteomes" id="UP000789390"/>
    </source>
</evidence>
<reference evidence="14" key="1">
    <citation type="submission" date="2021-11" db="EMBL/GenBank/DDBJ databases">
        <authorList>
            <person name="Schell T."/>
        </authorList>
    </citation>
    <scope>NUCLEOTIDE SEQUENCE</scope>
    <source>
        <strain evidence="14">M5</strain>
    </source>
</reference>
<dbReference type="OrthoDB" id="66620at2759"/>
<dbReference type="GO" id="GO:0005886">
    <property type="term" value="C:plasma membrane"/>
    <property type="evidence" value="ECO:0007669"/>
    <property type="project" value="TreeGrafter"/>
</dbReference>
<dbReference type="SUPFAM" id="SSF52540">
    <property type="entry name" value="P-loop containing nucleoside triphosphate hydrolases"/>
    <property type="match status" value="2"/>
</dbReference>
<evidence type="ECO:0000313" key="14">
    <source>
        <dbReference type="EMBL" id="CAH0106684.1"/>
    </source>
</evidence>
<feature type="region of interest" description="Disordered" evidence="11">
    <location>
        <begin position="25"/>
        <end position="44"/>
    </location>
</feature>
<feature type="domain" description="ABC transporter" evidence="13">
    <location>
        <begin position="680"/>
        <end position="924"/>
    </location>
</feature>
<keyword evidence="6" id="KW-0547">Nucleotide-binding</keyword>
<dbReference type="Proteomes" id="UP000789390">
    <property type="component" value="Unassembled WGS sequence"/>
</dbReference>
<feature type="transmembrane region" description="Helical" evidence="12">
    <location>
        <begin position="501"/>
        <end position="521"/>
    </location>
</feature>
<dbReference type="CDD" id="cd03213">
    <property type="entry name" value="ABCG_EPDR"/>
    <property type="match status" value="2"/>
</dbReference>
<dbReference type="InterPro" id="IPR043926">
    <property type="entry name" value="ABCG_dom"/>
</dbReference>
<keyword evidence="3" id="KW-0813">Transport</keyword>
<dbReference type="InterPro" id="IPR003439">
    <property type="entry name" value="ABC_transporter-like_ATP-bd"/>
</dbReference>
<evidence type="ECO:0000256" key="9">
    <source>
        <dbReference type="ARBA" id="ARBA00023136"/>
    </source>
</evidence>
<proteinExistence type="inferred from homology"/>
<feature type="compositionally biased region" description="Polar residues" evidence="11">
    <location>
        <begin position="32"/>
        <end position="44"/>
    </location>
</feature>
<feature type="transmembrane region" description="Helical" evidence="12">
    <location>
        <begin position="1248"/>
        <end position="1267"/>
    </location>
</feature>
<dbReference type="InterPro" id="IPR027417">
    <property type="entry name" value="P-loop_NTPase"/>
</dbReference>
<sequence length="1274" mass="142411">MGSKGEKKPLLSVYNQHSQRAFFREGEYKAVPTSQTEPRQNGTDEVLTVSSSFSSQPVTYSWENITVFHETTPGNCLTRLCKKSPPIQKKILDNVTGVVRPGEFLAIMGASGAGKTTLLNCLTFRNSGKLKISGERYLNGAKVNTDTLARISGYVQQDDLFISTLTVQEHLRFHALLRMDKHLTYQERMIRVDEVMGELGLTKCSNSTIGHPERGIKGISGGERKRLAFASEVLTNPSLMFCDEPTSGLDSYMAQNIVQVLKNIASTGKTVVCTIHQPSSEVFALFDRILLMAEGRTAFLGPVGDALSFFSAQGLPCPPNYNPADYYIHTLATIPGQEAESKKKSKAICDSYDSSEAGKLVQEMVIANRSIKSSRSQELDLEPVKIQRSPYKASWFAQLRAVMWRSFLSVRREPAVLKVKAFQTIFISSLIALIFQGQTYEFQNVRNYQGALFVFLTNMTFQSVFGVINDITLELPVFLREHFNGMYRTDIYFLCKTTADLPVYIFFPFLFVAIPYYAIGLNPDVGRFFIACGIVILLANVATSFGYLISCLTSSTRVALALGPPFIIPLLLFGGFFLRNGSVPVYFDWLRYISWFMYANEALSINQWNGISFNDTHSPCPQHVCTEEYILKQFDFNPGADSRSSLNKRQSNGKGDFTVSFTTSPPATYSWENIEIYLETSQGNCFKRSAPVQKRILENVTGCVRPGEFLAIMGASGAGKTTLLNCLTFRNTGKLKISGERYLNGEAVNTDTLARISGYVQQDDLFIPTLKVKEHLQFQALLRMDKHLSYAERMIRVGQVIHELGLSKCENTVIGNPERGIKGISGGERKRLAFASEVLTNPSLMFCDEPTSGLDSYMAQNIVQVLKNIASTGKTVVCTIHQPSSEVFALFDRILLMAEGRTAFLGPVGDALSFFSAQGLPCPPNYNPADYYIHTLATIPGQEAESKKKSREICDAYEASAAGQQIQEIVKANRSFNLTESQEFQLDDVKVKRSPYKASWFAQFRAVFWRSLISVLREPAVLRVKAFQTIFISALIALIYQGQTLQYDNVRNIQGALFIFLTNMTFQNVFGVVNVITSELPIFLREHFNGMYRTDIYFLCKTLADLPVYIVFPFVFVTIPYFIIGLNPAADRFFIACGIVILVANVATSFGYMISCMAGSTQIALAMAAPLIIPLLLFGGFFLQNGAVPFYFEWMRYISWFMYGNEALSINQWAGVTFNDTVCPRGVCTGEQILENFDFNPNFFYRDIGGLCGLIVGFRFVAFFALLSKTYRKN</sequence>
<dbReference type="PANTHER" id="PTHR48041:SF129">
    <property type="entry name" value="PROTEIN WHITE"/>
    <property type="match status" value="1"/>
</dbReference>
<feature type="domain" description="ABC transporter" evidence="13">
    <location>
        <begin position="75"/>
        <end position="319"/>
    </location>
</feature>
<dbReference type="Pfam" id="PF01061">
    <property type="entry name" value="ABC2_membrane"/>
    <property type="match status" value="2"/>
</dbReference>
<feature type="transmembrane region" description="Helical" evidence="12">
    <location>
        <begin position="1096"/>
        <end position="1121"/>
    </location>
</feature>
<evidence type="ECO:0000256" key="7">
    <source>
        <dbReference type="ARBA" id="ARBA00022840"/>
    </source>
</evidence>
<protein>
    <recommendedName>
        <fullName evidence="10">Protein white</fullName>
    </recommendedName>
</protein>
<evidence type="ECO:0000256" key="1">
    <source>
        <dbReference type="ARBA" id="ARBA00004141"/>
    </source>
</evidence>
<dbReference type="GO" id="GO:0005524">
    <property type="term" value="F:ATP binding"/>
    <property type="evidence" value="ECO:0007669"/>
    <property type="project" value="UniProtKB-KW"/>
</dbReference>
<dbReference type="PANTHER" id="PTHR48041">
    <property type="entry name" value="ABC TRANSPORTER G FAMILY MEMBER 28"/>
    <property type="match status" value="1"/>
</dbReference>
<keyword evidence="5 12" id="KW-0812">Transmembrane</keyword>
<evidence type="ECO:0000256" key="11">
    <source>
        <dbReference type="SAM" id="MobiDB-lite"/>
    </source>
</evidence>
<dbReference type="GO" id="GO:0140359">
    <property type="term" value="F:ABC-type transporter activity"/>
    <property type="evidence" value="ECO:0007669"/>
    <property type="project" value="InterPro"/>
</dbReference>
<feature type="transmembrane region" description="Helical" evidence="12">
    <location>
        <begin position="561"/>
        <end position="578"/>
    </location>
</feature>
<comment type="subcellular location">
    <subcellularLocation>
        <location evidence="1">Membrane</location>
        <topology evidence="1">Multi-pass membrane protein</topology>
    </subcellularLocation>
</comment>
<name>A0A8J2RRI5_9CRUS</name>
<dbReference type="GO" id="GO:0030659">
    <property type="term" value="C:cytoplasmic vesicle membrane"/>
    <property type="evidence" value="ECO:0007669"/>
    <property type="project" value="TreeGrafter"/>
</dbReference>
<organism evidence="14 15">
    <name type="scientific">Daphnia galeata</name>
    <dbReference type="NCBI Taxonomy" id="27404"/>
    <lineage>
        <taxon>Eukaryota</taxon>
        <taxon>Metazoa</taxon>
        <taxon>Ecdysozoa</taxon>
        <taxon>Arthropoda</taxon>
        <taxon>Crustacea</taxon>
        <taxon>Branchiopoda</taxon>
        <taxon>Diplostraca</taxon>
        <taxon>Cladocera</taxon>
        <taxon>Anomopoda</taxon>
        <taxon>Daphniidae</taxon>
        <taxon>Daphnia</taxon>
    </lineage>
</organism>
<keyword evidence="7" id="KW-0067">ATP-binding</keyword>
<evidence type="ECO:0000256" key="8">
    <source>
        <dbReference type="ARBA" id="ARBA00022989"/>
    </source>
</evidence>
<evidence type="ECO:0000259" key="13">
    <source>
        <dbReference type="PROSITE" id="PS50893"/>
    </source>
</evidence>
<dbReference type="InterPro" id="IPR013525">
    <property type="entry name" value="ABC2_TM"/>
</dbReference>
<dbReference type="Pfam" id="PF19055">
    <property type="entry name" value="ABC2_membrane_7"/>
    <property type="match status" value="2"/>
</dbReference>
<feature type="transmembrane region" description="Helical" evidence="12">
    <location>
        <begin position="1020"/>
        <end position="1041"/>
    </location>
</feature>
<evidence type="ECO:0000256" key="12">
    <source>
        <dbReference type="SAM" id="Phobius"/>
    </source>
</evidence>
<evidence type="ECO:0000256" key="3">
    <source>
        <dbReference type="ARBA" id="ARBA00022448"/>
    </source>
</evidence>
<dbReference type="Gene3D" id="3.40.50.300">
    <property type="entry name" value="P-loop containing nucleotide triphosphate hydrolases"/>
    <property type="match status" value="2"/>
</dbReference>
<feature type="transmembrane region" description="Helical" evidence="12">
    <location>
        <begin position="528"/>
        <end position="549"/>
    </location>
</feature>